<sequence>MVHLAPHIAENTKEGETGCADSLVNVNRFYPLSDAYI</sequence>
<evidence type="ECO:0000313" key="2">
    <source>
        <dbReference type="Proteomes" id="UP000053586"/>
    </source>
</evidence>
<proteinExistence type="predicted"/>
<dbReference type="EMBL" id="BAET01000006">
    <property type="protein sequence ID" value="GAB54522.1"/>
    <property type="molecule type" value="Genomic_DNA"/>
</dbReference>
<protein>
    <submittedName>
        <fullName evidence="1">Uncharacterized protein</fullName>
    </submittedName>
</protein>
<name>H5T881_9ALTE</name>
<dbReference type="Proteomes" id="UP000053586">
    <property type="component" value="Unassembled WGS sequence"/>
</dbReference>
<evidence type="ECO:0000313" key="1">
    <source>
        <dbReference type="EMBL" id="GAB54522.1"/>
    </source>
</evidence>
<comment type="caution">
    <text evidence="1">The sequence shown here is derived from an EMBL/GenBank/DDBJ whole genome shotgun (WGS) entry which is preliminary data.</text>
</comment>
<organism evidence="1 2">
    <name type="scientific">Glaciecola punicea ACAM 611</name>
    <dbReference type="NCBI Taxonomy" id="1121923"/>
    <lineage>
        <taxon>Bacteria</taxon>
        <taxon>Pseudomonadati</taxon>
        <taxon>Pseudomonadota</taxon>
        <taxon>Gammaproteobacteria</taxon>
        <taxon>Alteromonadales</taxon>
        <taxon>Alteromonadaceae</taxon>
        <taxon>Glaciecola</taxon>
    </lineage>
</organism>
<reference evidence="1 2" key="2">
    <citation type="journal article" date="2017" name="Antonie Van Leeuwenhoek">
        <title>Rhizobium rhizosphaerae sp. nov., a novel species isolated from rice rhizosphere.</title>
        <authorList>
            <person name="Zhao J.J."/>
            <person name="Zhang J."/>
            <person name="Zhang R.J."/>
            <person name="Zhang C.W."/>
            <person name="Yin H.Q."/>
            <person name="Zhang X.X."/>
        </authorList>
    </citation>
    <scope>NUCLEOTIDE SEQUENCE [LARGE SCALE GENOMIC DNA]</scope>
    <source>
        <strain evidence="1 2">ACAM 611</strain>
    </source>
</reference>
<gene>
    <name evidence="1" type="ORF">GPUN_0375</name>
</gene>
<accession>H5T881</accession>
<keyword evidence="2" id="KW-1185">Reference proteome</keyword>
<dbReference type="AlphaFoldDB" id="H5T881"/>
<reference evidence="1 2" key="1">
    <citation type="journal article" date="2012" name="J. Bacteriol.">
        <title>Genome sequence of proteorhodopsin-containing sea ice bacterium Glaciecola punicea ACAM 611T.</title>
        <authorList>
            <person name="Qin Q.-L."/>
            <person name="Xie B.-B."/>
            <person name="Shu Y.-L."/>
            <person name="Rong J.-C."/>
            <person name="Zhao D.-L."/>
            <person name="Zhang X.-Y."/>
            <person name="Chen X.-L."/>
            <person name="Zhou B.-C."/>
            <person name="Zhanga Y.-Z."/>
        </authorList>
    </citation>
    <scope>NUCLEOTIDE SEQUENCE [LARGE SCALE GENOMIC DNA]</scope>
    <source>
        <strain evidence="1 2">ACAM 611</strain>
    </source>
</reference>